<dbReference type="RefSeq" id="WP_103264098.1">
    <property type="nucleotide sequence ID" value="NZ_CABMLE010000001.1"/>
</dbReference>
<keyword evidence="6 8" id="KW-0472">Membrane</keyword>
<feature type="transmembrane region" description="Helical" evidence="8">
    <location>
        <begin position="76"/>
        <end position="93"/>
    </location>
</feature>
<comment type="caution">
    <text evidence="11">The sequence shown here is derived from an EMBL/GenBank/DDBJ whole genome shotgun (WGS) entry which is preliminary data.</text>
</comment>
<feature type="transmembrane region" description="Helical" evidence="8">
    <location>
        <begin position="293"/>
        <end position="316"/>
    </location>
</feature>
<keyword evidence="2" id="KW-0813">Transport</keyword>
<dbReference type="PROSITE" id="PS50850">
    <property type="entry name" value="MFS"/>
    <property type="match status" value="1"/>
</dbReference>
<dbReference type="OrthoDB" id="9812221at2"/>
<feature type="transmembrane region" description="Helical" evidence="8">
    <location>
        <begin position="262"/>
        <end position="287"/>
    </location>
</feature>
<evidence type="ECO:0000256" key="7">
    <source>
        <dbReference type="PROSITE-ProRule" id="PRU00703"/>
    </source>
</evidence>
<evidence type="ECO:0000259" key="10">
    <source>
        <dbReference type="PROSITE" id="PS51371"/>
    </source>
</evidence>
<feature type="transmembrane region" description="Helical" evidence="8">
    <location>
        <begin position="195"/>
        <end position="214"/>
    </location>
</feature>
<feature type="transmembrane region" description="Helical" evidence="8">
    <location>
        <begin position="7"/>
        <end position="28"/>
    </location>
</feature>
<feature type="transmembrane region" description="Helical" evidence="8">
    <location>
        <begin position="133"/>
        <end position="156"/>
    </location>
</feature>
<dbReference type="PANTHER" id="PTHR42718:SF24">
    <property type="entry name" value="MAJOR FACILITATOR SUPERFAMILY (MFS) PROFILE DOMAIN-CONTAINING PROTEIN"/>
    <property type="match status" value="1"/>
</dbReference>
<dbReference type="InterPro" id="IPR036259">
    <property type="entry name" value="MFS_trans_sf"/>
</dbReference>
<dbReference type="InterPro" id="IPR020846">
    <property type="entry name" value="MFS_dom"/>
</dbReference>
<dbReference type="NCBIfam" id="TIGR00711">
    <property type="entry name" value="efflux_EmrB"/>
    <property type="match status" value="1"/>
</dbReference>
<feature type="transmembrane region" description="Helical" evidence="8">
    <location>
        <begin position="162"/>
        <end position="183"/>
    </location>
</feature>
<gene>
    <name evidence="11" type="ORF">C2L71_02005</name>
</gene>
<evidence type="ECO:0000256" key="3">
    <source>
        <dbReference type="ARBA" id="ARBA00022475"/>
    </source>
</evidence>
<keyword evidence="5 8" id="KW-1133">Transmembrane helix</keyword>
<dbReference type="CDD" id="cd17503">
    <property type="entry name" value="MFS_LmrB_MDR_like"/>
    <property type="match status" value="1"/>
</dbReference>
<dbReference type="Proteomes" id="UP000236197">
    <property type="component" value="Unassembled WGS sequence"/>
</dbReference>
<keyword evidence="4 8" id="KW-0812">Transmembrane</keyword>
<reference evidence="12" key="1">
    <citation type="submission" date="2018-01" db="EMBL/GenBank/DDBJ databases">
        <title>Rubneribacter badeniensis gen. nov., sp. nov., and Colonibacter rubneri, gen. nov., sp. nov., WGS of new members of the Eggerthellaceae.</title>
        <authorList>
            <person name="Danylec N."/>
            <person name="Stoll D.A."/>
            <person name="Doetsch A."/>
            <person name="Kulling S.E."/>
            <person name="Huch M."/>
        </authorList>
    </citation>
    <scope>NUCLEOTIDE SEQUENCE [LARGE SCALE GENOMIC DNA]</scope>
    <source>
        <strain evidence="12">ResAG-96</strain>
    </source>
</reference>
<evidence type="ECO:0000256" key="1">
    <source>
        <dbReference type="ARBA" id="ARBA00004651"/>
    </source>
</evidence>
<dbReference type="PRINTS" id="PR01036">
    <property type="entry name" value="TCRTETB"/>
</dbReference>
<evidence type="ECO:0000256" key="5">
    <source>
        <dbReference type="ARBA" id="ARBA00022989"/>
    </source>
</evidence>
<feature type="domain" description="CBS" evidence="10">
    <location>
        <begin position="571"/>
        <end position="625"/>
    </location>
</feature>
<keyword evidence="7" id="KW-0129">CBS domain</keyword>
<evidence type="ECO:0000259" key="9">
    <source>
        <dbReference type="PROSITE" id="PS50850"/>
    </source>
</evidence>
<accession>A0A2K2UEV0</accession>
<dbReference type="Gene3D" id="1.20.1720.10">
    <property type="entry name" value="Multidrug resistance protein D"/>
    <property type="match status" value="1"/>
</dbReference>
<feature type="transmembrane region" description="Helical" evidence="8">
    <location>
        <begin position="352"/>
        <end position="378"/>
    </location>
</feature>
<dbReference type="GO" id="GO:0022857">
    <property type="term" value="F:transmembrane transporter activity"/>
    <property type="evidence" value="ECO:0007669"/>
    <property type="project" value="InterPro"/>
</dbReference>
<keyword evidence="3" id="KW-1003">Cell membrane</keyword>
<feature type="transmembrane region" description="Helical" evidence="8">
    <location>
        <begin position="328"/>
        <end position="346"/>
    </location>
</feature>
<protein>
    <submittedName>
        <fullName evidence="11">Multidrug transporter</fullName>
    </submittedName>
</protein>
<dbReference type="GO" id="GO:0005886">
    <property type="term" value="C:plasma membrane"/>
    <property type="evidence" value="ECO:0007669"/>
    <property type="project" value="UniProtKB-SubCell"/>
</dbReference>
<evidence type="ECO:0000313" key="11">
    <source>
        <dbReference type="EMBL" id="PNV68772.1"/>
    </source>
</evidence>
<proteinExistence type="predicted"/>
<evidence type="ECO:0000256" key="4">
    <source>
        <dbReference type="ARBA" id="ARBA00022692"/>
    </source>
</evidence>
<dbReference type="InterPro" id="IPR000644">
    <property type="entry name" value="CBS_dom"/>
</dbReference>
<comment type="subcellular location">
    <subcellularLocation>
        <location evidence="1">Cell membrane</location>
        <topology evidence="1">Multi-pass membrane protein</topology>
    </subcellularLocation>
</comment>
<dbReference type="Gene3D" id="1.20.1250.20">
    <property type="entry name" value="MFS general substrate transporter like domains"/>
    <property type="match status" value="1"/>
</dbReference>
<dbReference type="SUPFAM" id="SSF103473">
    <property type="entry name" value="MFS general substrate transporter"/>
    <property type="match status" value="1"/>
</dbReference>
<evidence type="ECO:0000256" key="8">
    <source>
        <dbReference type="SAM" id="Phobius"/>
    </source>
</evidence>
<feature type="transmembrane region" description="Helical" evidence="8">
    <location>
        <begin position="399"/>
        <end position="419"/>
    </location>
</feature>
<dbReference type="Pfam" id="PF07690">
    <property type="entry name" value="MFS_1"/>
    <property type="match status" value="1"/>
</dbReference>
<dbReference type="InterPro" id="IPR004638">
    <property type="entry name" value="EmrB-like"/>
</dbReference>
<dbReference type="Gene3D" id="3.10.580.10">
    <property type="entry name" value="CBS-domain"/>
    <property type="match status" value="1"/>
</dbReference>
<organism evidence="11 12">
    <name type="scientific">Enteroscipio rubneri</name>
    <dbReference type="NCBI Taxonomy" id="2070686"/>
    <lineage>
        <taxon>Bacteria</taxon>
        <taxon>Bacillati</taxon>
        <taxon>Actinomycetota</taxon>
        <taxon>Coriobacteriia</taxon>
        <taxon>Eggerthellales</taxon>
        <taxon>Eggerthellaceae</taxon>
        <taxon>Enteroscipio</taxon>
    </lineage>
</organism>
<keyword evidence="12" id="KW-1185">Reference proteome</keyword>
<evidence type="ECO:0000256" key="2">
    <source>
        <dbReference type="ARBA" id="ARBA00022448"/>
    </source>
</evidence>
<feature type="domain" description="Major facilitator superfamily (MFS) profile" evidence="9">
    <location>
        <begin position="10"/>
        <end position="458"/>
    </location>
</feature>
<dbReference type="Pfam" id="PF00571">
    <property type="entry name" value="CBS"/>
    <property type="match status" value="2"/>
</dbReference>
<dbReference type="AlphaFoldDB" id="A0A2K2UEV0"/>
<dbReference type="EMBL" id="PPEK01000001">
    <property type="protein sequence ID" value="PNV68772.1"/>
    <property type="molecule type" value="Genomic_DNA"/>
</dbReference>
<evidence type="ECO:0000313" key="12">
    <source>
        <dbReference type="Proteomes" id="UP000236197"/>
    </source>
</evidence>
<dbReference type="SUPFAM" id="SSF54631">
    <property type="entry name" value="CBS-domain pair"/>
    <property type="match status" value="1"/>
</dbReference>
<dbReference type="InterPro" id="IPR011701">
    <property type="entry name" value="MFS"/>
</dbReference>
<dbReference type="PROSITE" id="PS51371">
    <property type="entry name" value="CBS"/>
    <property type="match status" value="2"/>
</dbReference>
<dbReference type="PANTHER" id="PTHR42718">
    <property type="entry name" value="MAJOR FACILITATOR SUPERFAMILY MULTIDRUG TRANSPORTER MFSC"/>
    <property type="match status" value="1"/>
</dbReference>
<name>A0A2K2UEV0_9ACTN</name>
<feature type="transmembrane region" description="Helical" evidence="8">
    <location>
        <begin position="105"/>
        <end position="126"/>
    </location>
</feature>
<dbReference type="InterPro" id="IPR046342">
    <property type="entry name" value="CBS_dom_sf"/>
</dbReference>
<dbReference type="SMART" id="SM00116">
    <property type="entry name" value="CBS"/>
    <property type="match status" value="2"/>
</dbReference>
<feature type="transmembrane region" description="Helical" evidence="8">
    <location>
        <begin position="431"/>
        <end position="454"/>
    </location>
</feature>
<feature type="transmembrane region" description="Helical" evidence="8">
    <location>
        <begin position="220"/>
        <end position="241"/>
    </location>
</feature>
<feature type="domain" description="CBS" evidence="10">
    <location>
        <begin position="483"/>
        <end position="540"/>
    </location>
</feature>
<evidence type="ECO:0000256" key="6">
    <source>
        <dbReference type="ARBA" id="ARBA00023136"/>
    </source>
</evidence>
<feature type="transmembrane region" description="Helical" evidence="8">
    <location>
        <begin position="48"/>
        <end position="69"/>
    </location>
</feature>
<sequence length="625" mass="65568">MGLTRKQAVMVAVMLGGTFLAVLNQTLLSPAIPSIMADFGISAPTAQWLMSGYSLVEAIIIPLSAYLIGRFSTRKLFITSFALFAAGSALAAWGPDFVVVMAGRILQAAGTGVVMPMVFTVIILLFPREKRGVAMGLIGLLIGFAPAIGPAVSGLLVDSVGWHVLFMIVTVLAVVVLVLGVFALENYGDFERTTLDVPSVLMSSVGLVCLLYGLSSFSSAGNLAVPAALIVAGAAVLALFVRRQTKLDNPMLQVGVLGTVRYRIAVICIVTLQAVLIGLSSALPLFIQNVCGYSATVSGFIVLPGALLGAVMSMFAGRIFDKRGVRGVVVGGSLVMLAGAVCLFLLPAAAGVLFIAGANAVLILGLQASMTPLNTWGINSLDNRVIQHANALSNTLNQVAASFGTALLISVSAMGSVVAPQAGAAEQLYAGYHLSFAVVMVLAVCLLLVVLAFVRDKRSAPAKAAPQAVAAQDDDAILVKAAMNRDASWISQTASVREALLEIAKADTSGLPVVDARQRVVGFISDGDIMNYLGKDDRSVDTALFMYRFVDDEKLQSRLASLLDKNVMELATKRVVTVESSMDLGEACRVLAERRIKKVPVVDGGRLVGALSRRNIVRNVVEGLS</sequence>